<accession>A0AAI8YCK7</accession>
<feature type="compositionally biased region" description="Polar residues" evidence="1">
    <location>
        <begin position="24"/>
        <end position="34"/>
    </location>
</feature>
<name>A0AAI8YCK7_9PEZI</name>
<dbReference type="EMBL" id="CAUWAG010000003">
    <property type="protein sequence ID" value="CAJ2499772.1"/>
    <property type="molecule type" value="Genomic_DNA"/>
</dbReference>
<protein>
    <submittedName>
        <fullName evidence="2">Uu.00g026250.m01.CDS01</fullName>
    </submittedName>
</protein>
<gene>
    <name evidence="2" type="ORF">KHLLAP_LOCUS240</name>
</gene>
<dbReference type="AlphaFoldDB" id="A0AAI8YCK7"/>
<sequence length="304" mass="33998">MTEVAPPAEPRVGVVGVNGHEGRNGTSISAGTQKSEWKTTESVPLTRESFLDLLYGRTPLVCSPHFISDETSKRLLEHLTPKFDPEKVGIAQFEFQAQSEEDFKNRKGDEKQRYFDEVRRTKSLHPDVSKVVGENAWAKVIATIAELVPEWDVGEASEGPGNEYFSGIFRKLNKGTPIHCDWAPYDAATEDWVLNKITHQAAVNLYLSPFKGGGTTVFDVQWSEDALNYRDPAHYGYHEALVKGRKKAPFQPRVGGLYMFNARNMHQVAALAEDYKVQRITLASFIGLLPSEVTGGKPKLIFWS</sequence>
<evidence type="ECO:0000313" key="3">
    <source>
        <dbReference type="Proteomes" id="UP001295740"/>
    </source>
</evidence>
<evidence type="ECO:0000313" key="2">
    <source>
        <dbReference type="EMBL" id="CAJ2499772.1"/>
    </source>
</evidence>
<keyword evidence="3" id="KW-1185">Reference proteome</keyword>
<comment type="caution">
    <text evidence="2">The sequence shown here is derived from an EMBL/GenBank/DDBJ whole genome shotgun (WGS) entry which is preliminary data.</text>
</comment>
<proteinExistence type="predicted"/>
<reference evidence="2" key="1">
    <citation type="submission" date="2023-10" db="EMBL/GenBank/DDBJ databases">
        <authorList>
            <person name="Hackl T."/>
        </authorList>
    </citation>
    <scope>NUCLEOTIDE SEQUENCE</scope>
</reference>
<dbReference type="Gene3D" id="2.60.120.620">
    <property type="entry name" value="q2cbj1_9rhob like domain"/>
    <property type="match status" value="1"/>
</dbReference>
<feature type="region of interest" description="Disordered" evidence="1">
    <location>
        <begin position="1"/>
        <end position="35"/>
    </location>
</feature>
<evidence type="ECO:0000256" key="1">
    <source>
        <dbReference type="SAM" id="MobiDB-lite"/>
    </source>
</evidence>
<dbReference type="Proteomes" id="UP001295740">
    <property type="component" value="Unassembled WGS sequence"/>
</dbReference>
<organism evidence="2 3">
    <name type="scientific">Anthostomella pinea</name>
    <dbReference type="NCBI Taxonomy" id="933095"/>
    <lineage>
        <taxon>Eukaryota</taxon>
        <taxon>Fungi</taxon>
        <taxon>Dikarya</taxon>
        <taxon>Ascomycota</taxon>
        <taxon>Pezizomycotina</taxon>
        <taxon>Sordariomycetes</taxon>
        <taxon>Xylariomycetidae</taxon>
        <taxon>Xylariales</taxon>
        <taxon>Xylariaceae</taxon>
        <taxon>Anthostomella</taxon>
    </lineage>
</organism>